<dbReference type="GO" id="GO:0003676">
    <property type="term" value="F:nucleic acid binding"/>
    <property type="evidence" value="ECO:0007669"/>
    <property type="project" value="InterPro"/>
</dbReference>
<organism evidence="3 4">
    <name type="scientific">Canna indica</name>
    <name type="common">Indian-shot</name>
    <dbReference type="NCBI Taxonomy" id="4628"/>
    <lineage>
        <taxon>Eukaryota</taxon>
        <taxon>Viridiplantae</taxon>
        <taxon>Streptophyta</taxon>
        <taxon>Embryophyta</taxon>
        <taxon>Tracheophyta</taxon>
        <taxon>Spermatophyta</taxon>
        <taxon>Magnoliopsida</taxon>
        <taxon>Liliopsida</taxon>
        <taxon>Zingiberales</taxon>
        <taxon>Cannaceae</taxon>
        <taxon>Canna</taxon>
    </lineage>
</organism>
<keyword evidence="1" id="KW-0732">Signal</keyword>
<dbReference type="Pfam" id="PF00732">
    <property type="entry name" value="GMC_oxred_N"/>
    <property type="match status" value="1"/>
</dbReference>
<dbReference type="Proteomes" id="UP001327560">
    <property type="component" value="Chromosome 5"/>
</dbReference>
<keyword evidence="4" id="KW-1185">Reference proteome</keyword>
<dbReference type="InterPro" id="IPR044730">
    <property type="entry name" value="RNase_H-like_dom_plant"/>
</dbReference>
<reference evidence="3 4" key="1">
    <citation type="submission" date="2023-10" db="EMBL/GenBank/DDBJ databases">
        <title>Chromosome-scale genome assembly provides insights into flower coloration mechanisms of Canna indica.</title>
        <authorList>
            <person name="Li C."/>
        </authorList>
    </citation>
    <scope>NUCLEOTIDE SEQUENCE [LARGE SCALE GENOMIC DNA]</scope>
    <source>
        <tissue evidence="3">Flower</tissue>
    </source>
</reference>
<dbReference type="GO" id="GO:0004523">
    <property type="term" value="F:RNA-DNA hybrid ribonuclease activity"/>
    <property type="evidence" value="ECO:0007669"/>
    <property type="project" value="InterPro"/>
</dbReference>
<dbReference type="Gene3D" id="3.30.410.40">
    <property type="match status" value="1"/>
</dbReference>
<dbReference type="CDD" id="cd06222">
    <property type="entry name" value="RNase_H_like"/>
    <property type="match status" value="1"/>
</dbReference>
<dbReference type="Gene3D" id="3.50.50.60">
    <property type="entry name" value="FAD/NAD(P)-binding domain"/>
    <property type="match status" value="1"/>
</dbReference>
<dbReference type="Pfam" id="PF13456">
    <property type="entry name" value="RVT_3"/>
    <property type="match status" value="1"/>
</dbReference>
<dbReference type="InterPro" id="IPR002156">
    <property type="entry name" value="RNaseH_domain"/>
</dbReference>
<name>A0AAQ3QG33_9LILI</name>
<protein>
    <submittedName>
        <fullName evidence="3">Protein HOTHEAD isoform X2</fullName>
    </submittedName>
</protein>
<accession>A0AAQ3QG33</accession>
<dbReference type="EMBL" id="CP136894">
    <property type="protein sequence ID" value="WOL07005.1"/>
    <property type="molecule type" value="Genomic_DNA"/>
</dbReference>
<evidence type="ECO:0000313" key="3">
    <source>
        <dbReference type="EMBL" id="WOL07005.1"/>
    </source>
</evidence>
<feature type="domain" description="Glucose-methanol-choline oxidoreductase N-terminal" evidence="2">
    <location>
        <begin position="456"/>
        <end position="470"/>
    </location>
</feature>
<dbReference type="AlphaFoldDB" id="A0AAQ3QG33"/>
<dbReference type="PROSITE" id="PS00624">
    <property type="entry name" value="GMC_OXRED_2"/>
    <property type="match status" value="1"/>
</dbReference>
<evidence type="ECO:0000313" key="4">
    <source>
        <dbReference type="Proteomes" id="UP001327560"/>
    </source>
</evidence>
<evidence type="ECO:0000259" key="2">
    <source>
        <dbReference type="PROSITE" id="PS00624"/>
    </source>
</evidence>
<gene>
    <name evidence="3" type="ORF">Cni_G15740</name>
</gene>
<dbReference type="InterPro" id="IPR007867">
    <property type="entry name" value="GMC_OxRtase_C"/>
</dbReference>
<dbReference type="InterPro" id="IPR000172">
    <property type="entry name" value="GMC_OxRdtase_N"/>
</dbReference>
<dbReference type="SUPFAM" id="SSF51905">
    <property type="entry name" value="FAD/NAD(P)-binding domain"/>
    <property type="match status" value="1"/>
</dbReference>
<dbReference type="GO" id="GO:0016614">
    <property type="term" value="F:oxidoreductase activity, acting on CH-OH group of donors"/>
    <property type="evidence" value="ECO:0007669"/>
    <property type="project" value="InterPro"/>
</dbReference>
<dbReference type="SUPFAM" id="SSF54373">
    <property type="entry name" value="FAD-linked reductases, C-terminal domain"/>
    <property type="match status" value="1"/>
</dbReference>
<dbReference type="GO" id="GO:0050660">
    <property type="term" value="F:flavin adenine dinucleotide binding"/>
    <property type="evidence" value="ECO:0007669"/>
    <property type="project" value="InterPro"/>
</dbReference>
<dbReference type="InterPro" id="IPR036188">
    <property type="entry name" value="FAD/NAD-bd_sf"/>
</dbReference>
<dbReference type="PANTHER" id="PTHR45968">
    <property type="entry name" value="OSJNBA0019K04.7 PROTEIN"/>
    <property type="match status" value="1"/>
</dbReference>
<dbReference type="PANTHER" id="PTHR45968:SF3">
    <property type="entry name" value="OS04G0573100 PROTEIN"/>
    <property type="match status" value="1"/>
</dbReference>
<dbReference type="InterPro" id="IPR051871">
    <property type="entry name" value="GMC_Oxidoreductase-Related"/>
</dbReference>
<proteinExistence type="predicted"/>
<evidence type="ECO:0000256" key="1">
    <source>
        <dbReference type="ARBA" id="ARBA00022729"/>
    </source>
</evidence>
<sequence length="741" mass="82029">MNEEDKLWVFIYKEKYSIWHPWKENDKWKGSWSAKSINSTMFELREGMRKKIGDGNNTDIWNKAKHKESCARIRMLYSQAYEETMQIEAVMMKDKRSIFIASNENSGVTDFQEVIYCDATWAQEHRSGLGFVIGNMYDWKFAGFGNGKAINPLHAEALVVWYGLDNARKKKFRNLVIYRDCEKLVKILNKKIHHTLEIANVVKKIQDGKEELHATRAAPVSYHDYIIVGGGTAGCPLAATLSQNFNVLVLERGGSPYGNSNISDLAHMVENLADLSPMSPAQRFVSEDGVVNARARVLGGGSCINAGFYSRASPSEVRDMGWDAKLVKESYQWVEKVVAFEPRIISWTAALKNALVEAGVSPDNGFTYDHVYGTKIGGSIFDKTGHRHTAADLLEYANPSRVVVLLGATAQRILFRKGGRQQRPQAYGVVYKDEKGNIHTAYLKRGAASEVIVTAGALGSPQLLMLSGVGPADHLNSLGIEVVLDQPMVGQGMTDNPMNAIAVPSPLHTGIATVQVVGISRSGFCVESLTGFDVLPVLSDDTTPASAVEKMATNSQSVNYTGASYFDGGLIGEKLSRPLSRGYLKLKNMNPDDNPSVNFNYFAEPEDVKTCVEGMKTIKRVIESKALHSFRDPSLTVEDLISIFSRLVPNTRGRQANYGWGSLEQYCKDIVLTIWHYHGGCQVGQVVDHDYRVLGVNALRVIDGSTFNFSPGTNPQATVMMLGRYMGAKIQNQRLQEKSQH</sequence>
<dbReference type="Pfam" id="PF05199">
    <property type="entry name" value="GMC_oxred_C"/>
    <property type="match status" value="1"/>
</dbReference>